<comment type="caution">
    <text evidence="2">The sequence shown here is derived from an EMBL/GenBank/DDBJ whole genome shotgun (WGS) entry which is preliminary data.</text>
</comment>
<keyword evidence="1" id="KW-0472">Membrane</keyword>
<sequence>MTQANETPETSTVIQRGALGRCPRCGEGALIEGFLTVPASCTSCGLDYSFEDSGDGPVPFVILIIGALVIGGALALEVSYAPSFLVHLLVWVPIGFLAGAALLRTLKGVLIALQWQNNSGERRYRNGSS</sequence>
<gene>
    <name evidence="2" type="ORF">D8780_03780</name>
</gene>
<keyword evidence="3" id="KW-1185">Reference proteome</keyword>
<name>A0A3L7J9N3_9HYPH</name>
<dbReference type="Proteomes" id="UP000281094">
    <property type="component" value="Unassembled WGS sequence"/>
</dbReference>
<protein>
    <submittedName>
        <fullName evidence="2">DUF983 domain-containing protein</fullName>
    </submittedName>
</protein>
<reference evidence="2 3" key="1">
    <citation type="submission" date="2018-10" db="EMBL/GenBank/DDBJ databases">
        <title>Notoacmeibacter sp. M2BS9Y-3-1, whole genome shotgun sequence.</title>
        <authorList>
            <person name="Tuo L."/>
        </authorList>
    </citation>
    <scope>NUCLEOTIDE SEQUENCE [LARGE SCALE GENOMIC DNA]</scope>
    <source>
        <strain evidence="2 3">M2BS9Y-3-1</strain>
    </source>
</reference>
<dbReference type="Pfam" id="PF06170">
    <property type="entry name" value="DUF983"/>
    <property type="match status" value="1"/>
</dbReference>
<keyword evidence="1" id="KW-0812">Transmembrane</keyword>
<evidence type="ECO:0000313" key="3">
    <source>
        <dbReference type="Proteomes" id="UP000281094"/>
    </source>
</evidence>
<proteinExistence type="predicted"/>
<dbReference type="InterPro" id="IPR009325">
    <property type="entry name" value="DUF983"/>
</dbReference>
<accession>A0A3L7J9N3</accession>
<keyword evidence="1" id="KW-1133">Transmembrane helix</keyword>
<dbReference type="RefSeq" id="WP_121644425.1">
    <property type="nucleotide sequence ID" value="NZ_RCWN01000001.1"/>
</dbReference>
<feature type="transmembrane region" description="Helical" evidence="1">
    <location>
        <begin position="58"/>
        <end position="78"/>
    </location>
</feature>
<organism evidence="2 3">
    <name type="scientific">Notoacmeibacter ruber</name>
    <dbReference type="NCBI Taxonomy" id="2670375"/>
    <lineage>
        <taxon>Bacteria</taxon>
        <taxon>Pseudomonadati</taxon>
        <taxon>Pseudomonadota</taxon>
        <taxon>Alphaproteobacteria</taxon>
        <taxon>Hyphomicrobiales</taxon>
        <taxon>Notoacmeibacteraceae</taxon>
        <taxon>Notoacmeibacter</taxon>
    </lineage>
</organism>
<feature type="transmembrane region" description="Helical" evidence="1">
    <location>
        <begin position="84"/>
        <end position="103"/>
    </location>
</feature>
<dbReference type="EMBL" id="RCWN01000001">
    <property type="protein sequence ID" value="RLQ87457.1"/>
    <property type="molecule type" value="Genomic_DNA"/>
</dbReference>
<evidence type="ECO:0000313" key="2">
    <source>
        <dbReference type="EMBL" id="RLQ87457.1"/>
    </source>
</evidence>
<evidence type="ECO:0000256" key="1">
    <source>
        <dbReference type="SAM" id="Phobius"/>
    </source>
</evidence>
<dbReference type="AlphaFoldDB" id="A0A3L7J9N3"/>